<keyword evidence="3" id="KW-1185">Reference proteome</keyword>
<evidence type="ECO:0000313" key="2">
    <source>
        <dbReference type="EMBL" id="KII67240.1"/>
    </source>
</evidence>
<gene>
    <name evidence="2" type="ORF">RF11_13876</name>
</gene>
<accession>A0A0C2MSP3</accession>
<organism evidence="2 3">
    <name type="scientific">Thelohanellus kitauei</name>
    <name type="common">Myxosporean</name>
    <dbReference type="NCBI Taxonomy" id="669202"/>
    <lineage>
        <taxon>Eukaryota</taxon>
        <taxon>Metazoa</taxon>
        <taxon>Cnidaria</taxon>
        <taxon>Myxozoa</taxon>
        <taxon>Myxosporea</taxon>
        <taxon>Bivalvulida</taxon>
        <taxon>Platysporina</taxon>
        <taxon>Myxobolidae</taxon>
        <taxon>Thelohanellus</taxon>
    </lineage>
</organism>
<feature type="compositionally biased region" description="Polar residues" evidence="1">
    <location>
        <begin position="89"/>
        <end position="106"/>
    </location>
</feature>
<feature type="region of interest" description="Disordered" evidence="1">
    <location>
        <begin position="85"/>
        <end position="111"/>
    </location>
</feature>
<comment type="caution">
    <text evidence="2">The sequence shown here is derived from an EMBL/GenBank/DDBJ whole genome shotgun (WGS) entry which is preliminary data.</text>
</comment>
<evidence type="ECO:0000256" key="1">
    <source>
        <dbReference type="SAM" id="MobiDB-lite"/>
    </source>
</evidence>
<dbReference type="EMBL" id="JWZT01003269">
    <property type="protein sequence ID" value="KII67240.1"/>
    <property type="molecule type" value="Genomic_DNA"/>
</dbReference>
<proteinExistence type="predicted"/>
<dbReference type="AlphaFoldDB" id="A0A0C2MSP3"/>
<name>A0A0C2MSP3_THEKT</name>
<reference evidence="2 3" key="1">
    <citation type="journal article" date="2014" name="Genome Biol. Evol.">
        <title>The genome of the myxosporean Thelohanellus kitauei shows adaptations to nutrient acquisition within its fish host.</title>
        <authorList>
            <person name="Yang Y."/>
            <person name="Xiong J."/>
            <person name="Zhou Z."/>
            <person name="Huo F."/>
            <person name="Miao W."/>
            <person name="Ran C."/>
            <person name="Liu Y."/>
            <person name="Zhang J."/>
            <person name="Feng J."/>
            <person name="Wang M."/>
            <person name="Wang M."/>
            <person name="Wang L."/>
            <person name="Yao B."/>
        </authorList>
    </citation>
    <scope>NUCLEOTIDE SEQUENCE [LARGE SCALE GENOMIC DNA]</scope>
    <source>
        <strain evidence="2">Wuqing</strain>
    </source>
</reference>
<dbReference type="Proteomes" id="UP000031668">
    <property type="component" value="Unassembled WGS sequence"/>
</dbReference>
<protein>
    <submittedName>
        <fullName evidence="2">Uncharacterized protein</fullName>
    </submittedName>
</protein>
<evidence type="ECO:0000313" key="3">
    <source>
        <dbReference type="Proteomes" id="UP000031668"/>
    </source>
</evidence>
<sequence>MPFRSKRPLQSWRSLCGKGIEYFSPPTLSNRNFALPLGYLVFSLRPPRPKFVLWDRTRAGPNLFSGPKSEKRVCTIYDTLVQPGEQPNGCPSANPTIQEIGSSAHTTHGPPWDLQLIEPRFG</sequence>